<proteinExistence type="predicted"/>
<evidence type="ECO:0000256" key="4">
    <source>
        <dbReference type="ARBA" id="ARBA00023239"/>
    </source>
</evidence>
<evidence type="ECO:0000313" key="6">
    <source>
        <dbReference type="EMBL" id="GFR66602.1"/>
    </source>
</evidence>
<dbReference type="InterPro" id="IPR012001">
    <property type="entry name" value="Thiamin_PyroP_enz_TPP-bd_dom"/>
</dbReference>
<protein>
    <submittedName>
        <fullName evidence="6">2-hydroxyacyl-CoA lyase 1-like</fullName>
    </submittedName>
</protein>
<name>A0AAV4F040_9GAST</name>
<dbReference type="PANTHER" id="PTHR43710">
    <property type="entry name" value="2-HYDROXYACYL-COA LYASE"/>
    <property type="match status" value="1"/>
</dbReference>
<accession>A0AAV4F040</accession>
<keyword evidence="2" id="KW-0479">Metal-binding</keyword>
<keyword evidence="4 6" id="KW-0456">Lyase</keyword>
<dbReference type="GO" id="GO:0046872">
    <property type="term" value="F:metal ion binding"/>
    <property type="evidence" value="ECO:0007669"/>
    <property type="project" value="UniProtKB-KW"/>
</dbReference>
<evidence type="ECO:0000256" key="2">
    <source>
        <dbReference type="ARBA" id="ARBA00022723"/>
    </source>
</evidence>
<feature type="domain" description="Thiamine pyrophosphate enzyme N-terminal TPP-binding" evidence="5">
    <location>
        <begin position="10"/>
        <end position="119"/>
    </location>
</feature>
<dbReference type="Gene3D" id="3.40.50.970">
    <property type="match status" value="1"/>
</dbReference>
<keyword evidence="7" id="KW-1185">Reference proteome</keyword>
<dbReference type="Pfam" id="PF02776">
    <property type="entry name" value="TPP_enzyme_N"/>
    <property type="match status" value="1"/>
</dbReference>
<dbReference type="GO" id="GO:0016829">
    <property type="term" value="F:lyase activity"/>
    <property type="evidence" value="ECO:0007669"/>
    <property type="project" value="UniProtKB-KW"/>
</dbReference>
<organism evidence="6 7">
    <name type="scientific">Elysia marginata</name>
    <dbReference type="NCBI Taxonomy" id="1093978"/>
    <lineage>
        <taxon>Eukaryota</taxon>
        <taxon>Metazoa</taxon>
        <taxon>Spiralia</taxon>
        <taxon>Lophotrochozoa</taxon>
        <taxon>Mollusca</taxon>
        <taxon>Gastropoda</taxon>
        <taxon>Heterobranchia</taxon>
        <taxon>Euthyneura</taxon>
        <taxon>Panpulmonata</taxon>
        <taxon>Sacoglossa</taxon>
        <taxon>Placobranchoidea</taxon>
        <taxon>Plakobranchidae</taxon>
        <taxon>Elysia</taxon>
    </lineage>
</organism>
<evidence type="ECO:0000256" key="3">
    <source>
        <dbReference type="ARBA" id="ARBA00022842"/>
    </source>
</evidence>
<dbReference type="InterPro" id="IPR029061">
    <property type="entry name" value="THDP-binding"/>
</dbReference>
<dbReference type="CDD" id="cd07035">
    <property type="entry name" value="TPP_PYR_POX_like"/>
    <property type="match status" value="1"/>
</dbReference>
<dbReference type="SUPFAM" id="SSF52518">
    <property type="entry name" value="Thiamin diphosphate-binding fold (THDP-binding)"/>
    <property type="match status" value="1"/>
</dbReference>
<reference evidence="6 7" key="1">
    <citation type="journal article" date="2021" name="Elife">
        <title>Chloroplast acquisition without the gene transfer in kleptoplastic sea slugs, Plakobranchus ocellatus.</title>
        <authorList>
            <person name="Maeda T."/>
            <person name="Takahashi S."/>
            <person name="Yoshida T."/>
            <person name="Shimamura S."/>
            <person name="Takaki Y."/>
            <person name="Nagai Y."/>
            <person name="Toyoda A."/>
            <person name="Suzuki Y."/>
            <person name="Arimoto A."/>
            <person name="Ishii H."/>
            <person name="Satoh N."/>
            <person name="Nishiyama T."/>
            <person name="Hasebe M."/>
            <person name="Maruyama T."/>
            <person name="Minagawa J."/>
            <person name="Obokata J."/>
            <person name="Shigenobu S."/>
        </authorList>
    </citation>
    <scope>NUCLEOTIDE SEQUENCE [LARGE SCALE GENOMIC DNA]</scope>
</reference>
<dbReference type="GO" id="GO:0001561">
    <property type="term" value="P:fatty acid alpha-oxidation"/>
    <property type="evidence" value="ECO:0007669"/>
    <property type="project" value="TreeGrafter"/>
</dbReference>
<sequence>MADSLEDDIDGAAILARSLKQQGVEYMFGIVGVPVIEVGMAAQAEGIKFISMRNEQAASYAASAIGYLTRKPAVCLVVSGPGLVHALAGMANAMENCWPLIVVGGSCDAAQEAMGGFQAYPQVEAARQYSKFSARPSRLENIPFYIEKPLHPFGTFCSLLKNFRYSLRPLLAYLGPSVILVRYHWPYCTPIYRLGTHTDTSTRHT</sequence>
<dbReference type="InterPro" id="IPR045025">
    <property type="entry name" value="HACL1-like"/>
</dbReference>
<dbReference type="GO" id="GO:0030976">
    <property type="term" value="F:thiamine pyrophosphate binding"/>
    <property type="evidence" value="ECO:0007669"/>
    <property type="project" value="InterPro"/>
</dbReference>
<dbReference type="EMBL" id="BMAT01011089">
    <property type="protein sequence ID" value="GFR66602.1"/>
    <property type="molecule type" value="Genomic_DNA"/>
</dbReference>
<dbReference type="GO" id="GO:0005777">
    <property type="term" value="C:peroxisome"/>
    <property type="evidence" value="ECO:0007669"/>
    <property type="project" value="TreeGrafter"/>
</dbReference>
<evidence type="ECO:0000259" key="5">
    <source>
        <dbReference type="Pfam" id="PF02776"/>
    </source>
</evidence>
<dbReference type="Proteomes" id="UP000762676">
    <property type="component" value="Unassembled WGS sequence"/>
</dbReference>
<evidence type="ECO:0000256" key="1">
    <source>
        <dbReference type="ARBA" id="ARBA00001964"/>
    </source>
</evidence>
<comment type="caution">
    <text evidence="6">The sequence shown here is derived from an EMBL/GenBank/DDBJ whole genome shotgun (WGS) entry which is preliminary data.</text>
</comment>
<comment type="cofactor">
    <cofactor evidence="1">
        <name>thiamine diphosphate</name>
        <dbReference type="ChEBI" id="CHEBI:58937"/>
    </cofactor>
</comment>
<dbReference type="PANTHER" id="PTHR43710:SF2">
    <property type="entry name" value="2-HYDROXYACYL-COA LYASE 1"/>
    <property type="match status" value="1"/>
</dbReference>
<evidence type="ECO:0000313" key="7">
    <source>
        <dbReference type="Proteomes" id="UP000762676"/>
    </source>
</evidence>
<gene>
    <name evidence="6" type="ORF">ElyMa_005564000</name>
</gene>
<keyword evidence="3" id="KW-0460">Magnesium</keyword>
<dbReference type="AlphaFoldDB" id="A0AAV4F040"/>